<dbReference type="Gene3D" id="1.10.260.40">
    <property type="entry name" value="lambda repressor-like DNA-binding domains"/>
    <property type="match status" value="1"/>
</dbReference>
<keyword evidence="6" id="KW-1185">Reference proteome</keyword>
<dbReference type="CDD" id="cd01392">
    <property type="entry name" value="HTH_LacI"/>
    <property type="match status" value="1"/>
</dbReference>
<name>A0A3N1XGN8_9FIRM</name>
<evidence type="ECO:0000256" key="1">
    <source>
        <dbReference type="ARBA" id="ARBA00023015"/>
    </source>
</evidence>
<dbReference type="InterPro" id="IPR046335">
    <property type="entry name" value="LacI/GalR-like_sensor"/>
</dbReference>
<protein>
    <submittedName>
        <fullName evidence="5">LacI family transcriptional regulator</fullName>
    </submittedName>
</protein>
<dbReference type="SUPFAM" id="SSF53822">
    <property type="entry name" value="Periplasmic binding protein-like I"/>
    <property type="match status" value="1"/>
</dbReference>
<dbReference type="Pfam" id="PF00356">
    <property type="entry name" value="LacI"/>
    <property type="match status" value="1"/>
</dbReference>
<proteinExistence type="predicted"/>
<evidence type="ECO:0000259" key="4">
    <source>
        <dbReference type="PROSITE" id="PS50932"/>
    </source>
</evidence>
<evidence type="ECO:0000313" key="5">
    <source>
        <dbReference type="EMBL" id="ROR25288.1"/>
    </source>
</evidence>
<keyword evidence="1" id="KW-0805">Transcription regulation</keyword>
<dbReference type="PROSITE" id="PS50932">
    <property type="entry name" value="HTH_LACI_2"/>
    <property type="match status" value="1"/>
</dbReference>
<dbReference type="CDD" id="cd06267">
    <property type="entry name" value="PBP1_LacI_sugar_binding-like"/>
    <property type="match status" value="1"/>
</dbReference>
<dbReference type="InterPro" id="IPR000843">
    <property type="entry name" value="HTH_LacI"/>
</dbReference>
<dbReference type="RefSeq" id="WP_243115384.1">
    <property type="nucleotide sequence ID" value="NZ_RJVG01000011.1"/>
</dbReference>
<comment type="caution">
    <text evidence="5">The sequence shown here is derived from an EMBL/GenBank/DDBJ whole genome shotgun (WGS) entry which is preliminary data.</text>
</comment>
<sequence length="339" mass="38605">MTNNKRVTRADVAKYADVSETIVSYVINNNRYVDKNKRERVEEAIRVLNYRPNNVARALKGKQSNQIIFIADQITNEYFSRIVSEMDKFAYNKGYLISLCANRNTQEFVSQVISRQYDGIIISSISFPEEYVKQFADANIPLVLFMNRRYHNLPKNVGIIDSGLYSGARDCVKYLVAKGRKHILYLDRISSKGTISTMDDLRLSGFVDQMGESKLDFTKEQIIAGCYSEEQVEREIIKRIQNGLKVDGIFGRNDMLACVAMSAVKKLNLKVPEDISVIGFDNSSISRFCSPKLTTMEMQREEISKAAIDMLQMIIDGKDGELKAAFKTNLIRRESTCDI</sequence>
<dbReference type="Gene3D" id="3.40.50.2300">
    <property type="match status" value="2"/>
</dbReference>
<dbReference type="PANTHER" id="PTHR30146:SF109">
    <property type="entry name" value="HTH-TYPE TRANSCRIPTIONAL REGULATOR GALS"/>
    <property type="match status" value="1"/>
</dbReference>
<dbReference type="SMART" id="SM00354">
    <property type="entry name" value="HTH_LACI"/>
    <property type="match status" value="1"/>
</dbReference>
<gene>
    <name evidence="5" type="ORF">EDD66_11150</name>
</gene>
<dbReference type="EMBL" id="RJVG01000011">
    <property type="protein sequence ID" value="ROR25288.1"/>
    <property type="molecule type" value="Genomic_DNA"/>
</dbReference>
<dbReference type="PANTHER" id="PTHR30146">
    <property type="entry name" value="LACI-RELATED TRANSCRIPTIONAL REPRESSOR"/>
    <property type="match status" value="1"/>
</dbReference>
<keyword evidence="2" id="KW-0238">DNA-binding</keyword>
<dbReference type="InterPro" id="IPR010982">
    <property type="entry name" value="Lambda_DNA-bd_dom_sf"/>
</dbReference>
<dbReference type="Pfam" id="PF13377">
    <property type="entry name" value="Peripla_BP_3"/>
    <property type="match status" value="1"/>
</dbReference>
<dbReference type="SUPFAM" id="SSF47413">
    <property type="entry name" value="lambda repressor-like DNA-binding domains"/>
    <property type="match status" value="1"/>
</dbReference>
<evidence type="ECO:0000256" key="3">
    <source>
        <dbReference type="ARBA" id="ARBA00023163"/>
    </source>
</evidence>
<feature type="domain" description="HTH lacI-type" evidence="4">
    <location>
        <begin position="7"/>
        <end position="61"/>
    </location>
</feature>
<keyword evidence="3" id="KW-0804">Transcription</keyword>
<dbReference type="GO" id="GO:0003700">
    <property type="term" value="F:DNA-binding transcription factor activity"/>
    <property type="evidence" value="ECO:0007669"/>
    <property type="project" value="TreeGrafter"/>
</dbReference>
<accession>A0A3N1XGN8</accession>
<dbReference type="GO" id="GO:0000976">
    <property type="term" value="F:transcription cis-regulatory region binding"/>
    <property type="evidence" value="ECO:0007669"/>
    <property type="project" value="TreeGrafter"/>
</dbReference>
<dbReference type="InterPro" id="IPR028082">
    <property type="entry name" value="Peripla_BP_I"/>
</dbReference>
<evidence type="ECO:0000313" key="6">
    <source>
        <dbReference type="Proteomes" id="UP000273083"/>
    </source>
</evidence>
<dbReference type="AlphaFoldDB" id="A0A3N1XGN8"/>
<dbReference type="Proteomes" id="UP000273083">
    <property type="component" value="Unassembled WGS sequence"/>
</dbReference>
<evidence type="ECO:0000256" key="2">
    <source>
        <dbReference type="ARBA" id="ARBA00023125"/>
    </source>
</evidence>
<organism evidence="5 6">
    <name type="scientific">Mobilisporobacter senegalensis</name>
    <dbReference type="NCBI Taxonomy" id="1329262"/>
    <lineage>
        <taxon>Bacteria</taxon>
        <taxon>Bacillati</taxon>
        <taxon>Bacillota</taxon>
        <taxon>Clostridia</taxon>
        <taxon>Lachnospirales</taxon>
        <taxon>Lachnospiraceae</taxon>
        <taxon>Mobilisporobacter</taxon>
    </lineage>
</organism>
<reference evidence="5 6" key="1">
    <citation type="submission" date="2018-11" db="EMBL/GenBank/DDBJ databases">
        <title>Genomic Encyclopedia of Type Strains, Phase IV (KMG-IV): sequencing the most valuable type-strain genomes for metagenomic binning, comparative biology and taxonomic classification.</title>
        <authorList>
            <person name="Goeker M."/>
        </authorList>
    </citation>
    <scope>NUCLEOTIDE SEQUENCE [LARGE SCALE GENOMIC DNA]</scope>
    <source>
        <strain evidence="5 6">DSM 26537</strain>
    </source>
</reference>